<dbReference type="KEGG" id="lmoi:VV02_01920"/>
<accession>A0A0K1JDX5</accession>
<dbReference type="Proteomes" id="UP000066480">
    <property type="component" value="Chromosome"/>
</dbReference>
<keyword evidence="3" id="KW-1185">Reference proteome</keyword>
<feature type="transmembrane region" description="Helical" evidence="1">
    <location>
        <begin position="47"/>
        <end position="66"/>
    </location>
</feature>
<dbReference type="AlphaFoldDB" id="A0A0K1JDX5"/>
<name>A0A0K1JDX5_9MICO</name>
<dbReference type="STRING" id="571913.VV02_01920"/>
<dbReference type="OrthoDB" id="4240769at2"/>
<evidence type="ECO:0000313" key="3">
    <source>
        <dbReference type="Proteomes" id="UP000066480"/>
    </source>
</evidence>
<keyword evidence="1" id="KW-0812">Transmembrane</keyword>
<proteinExistence type="predicted"/>
<evidence type="ECO:0000313" key="2">
    <source>
        <dbReference type="EMBL" id="AKU14911.1"/>
    </source>
</evidence>
<reference evidence="2 3" key="1">
    <citation type="submission" date="2015-03" db="EMBL/GenBank/DDBJ databases">
        <title>Luteipulveratus halotolerans sp. nov., a novel actinobacterium (Dermacoccaceae) from Sarawak, Malaysia.</title>
        <authorList>
            <person name="Juboi H."/>
            <person name="Basik A."/>
            <person name="Shamsul S.S."/>
            <person name="Arnold P."/>
            <person name="Schmitt E.K."/>
            <person name="Sanglier J.-J."/>
            <person name="Yeo T."/>
        </authorList>
    </citation>
    <scope>NUCLEOTIDE SEQUENCE [LARGE SCALE GENOMIC DNA]</scope>
    <source>
        <strain evidence="2 3">MN07-A0370</strain>
    </source>
</reference>
<dbReference type="EMBL" id="CP011112">
    <property type="protein sequence ID" value="AKU14911.1"/>
    <property type="molecule type" value="Genomic_DNA"/>
</dbReference>
<protein>
    <submittedName>
        <fullName evidence="2">Membrane protein</fullName>
    </submittedName>
</protein>
<dbReference type="PATRIC" id="fig|571913.6.peg.393"/>
<keyword evidence="1" id="KW-1133">Transmembrane helix</keyword>
<evidence type="ECO:0000256" key="1">
    <source>
        <dbReference type="SAM" id="Phobius"/>
    </source>
</evidence>
<gene>
    <name evidence="2" type="ORF">VV02_01920</name>
</gene>
<keyword evidence="1" id="KW-0472">Membrane</keyword>
<dbReference type="RefSeq" id="WP_052589470.1">
    <property type="nucleotide sequence ID" value="NZ_CP011112.1"/>
</dbReference>
<dbReference type="InterPro" id="IPR046096">
    <property type="entry name" value="DUF6114"/>
</dbReference>
<sequence>MTAGQVRTGLRSFRQTRPFWGGLLLLLAGADIIYFAGYPLRFAVSNGWNASAGYILGGGLILFALVSWASPLYAPMLGLLGVLVALAAFISTNLGGLLIGTALGIVGGSMVWAWGEKGPKAAPDEDGSPV</sequence>
<organism evidence="2 3">
    <name type="scientific">Luteipulveratus mongoliensis</name>
    <dbReference type="NCBI Taxonomy" id="571913"/>
    <lineage>
        <taxon>Bacteria</taxon>
        <taxon>Bacillati</taxon>
        <taxon>Actinomycetota</taxon>
        <taxon>Actinomycetes</taxon>
        <taxon>Micrococcales</taxon>
        <taxon>Dermacoccaceae</taxon>
        <taxon>Luteipulveratus</taxon>
    </lineage>
</organism>
<feature type="transmembrane region" description="Helical" evidence="1">
    <location>
        <begin position="72"/>
        <end position="90"/>
    </location>
</feature>
<feature type="transmembrane region" description="Helical" evidence="1">
    <location>
        <begin position="20"/>
        <end position="40"/>
    </location>
</feature>
<dbReference type="Pfam" id="PF19609">
    <property type="entry name" value="DUF6114"/>
    <property type="match status" value="1"/>
</dbReference>